<feature type="transmembrane region" description="Helical" evidence="1">
    <location>
        <begin position="6"/>
        <end position="26"/>
    </location>
</feature>
<dbReference type="Pfam" id="PF05545">
    <property type="entry name" value="FixQ"/>
    <property type="match status" value="1"/>
</dbReference>
<dbReference type="InterPro" id="IPR008621">
    <property type="entry name" value="Cbb3-typ_cyt_oxidase_comp"/>
</dbReference>
<evidence type="ECO:0000313" key="3">
    <source>
        <dbReference type="Proteomes" id="UP001216189"/>
    </source>
</evidence>
<dbReference type="EMBL" id="JARBFT010000003">
    <property type="protein sequence ID" value="MDE1514168.1"/>
    <property type="molecule type" value="Genomic_DNA"/>
</dbReference>
<dbReference type="CDD" id="cd01324">
    <property type="entry name" value="cbb3_Oxidase_CcoQ"/>
    <property type="match status" value="1"/>
</dbReference>
<keyword evidence="3" id="KW-1185">Reference proteome</keyword>
<dbReference type="Proteomes" id="UP001216189">
    <property type="component" value="Unassembled WGS sequence"/>
</dbReference>
<sequence>MDITTLHTIWTVVLLICFVGVIWWAYGRQRKARFDEAANLIFDDEEQPRSNNKE</sequence>
<accession>A0ABT5V083</accession>
<proteinExistence type="predicted"/>
<dbReference type="RefSeq" id="WP_274722104.1">
    <property type="nucleotide sequence ID" value="NZ_JARBFT010000003.1"/>
</dbReference>
<evidence type="ECO:0000313" key="2">
    <source>
        <dbReference type="EMBL" id="MDE1514168.1"/>
    </source>
</evidence>
<name>A0ABT5V083_9VIBR</name>
<organism evidence="2 3">
    <name type="scientific">Vibrio chanodichtyis</name>
    <dbReference type="NCBI Taxonomy" id="3027932"/>
    <lineage>
        <taxon>Bacteria</taxon>
        <taxon>Pseudomonadati</taxon>
        <taxon>Pseudomonadota</taxon>
        <taxon>Gammaproteobacteria</taxon>
        <taxon>Vibrionales</taxon>
        <taxon>Vibrionaceae</taxon>
        <taxon>Vibrio</taxon>
    </lineage>
</organism>
<gene>
    <name evidence="2" type="ORF">PUN32_03950</name>
</gene>
<comment type="caution">
    <text evidence="2">The sequence shown here is derived from an EMBL/GenBank/DDBJ whole genome shotgun (WGS) entry which is preliminary data.</text>
</comment>
<keyword evidence="1" id="KW-1133">Transmembrane helix</keyword>
<reference evidence="2 3" key="1">
    <citation type="submission" date="2023-02" db="EMBL/GenBank/DDBJ databases">
        <title>Vibrio intestini sp. nov., a close relative of Vibrio cholerae isolated from the intestine of Healthy Culter dabryi.</title>
        <authorList>
            <person name="Wu N."/>
        </authorList>
    </citation>
    <scope>NUCLEOTIDE SEQUENCE [LARGE SCALE GENOMIC DNA]</scope>
    <source>
        <strain evidence="2 3">DSL-7</strain>
    </source>
</reference>
<keyword evidence="1" id="KW-0472">Membrane</keyword>
<keyword evidence="1" id="KW-0812">Transmembrane</keyword>
<protein>
    <submittedName>
        <fullName evidence="2">Cbb3-type cytochrome oxidase subunit 3</fullName>
    </submittedName>
</protein>
<evidence type="ECO:0000256" key="1">
    <source>
        <dbReference type="SAM" id="Phobius"/>
    </source>
</evidence>